<dbReference type="Pfam" id="PF05176">
    <property type="entry name" value="ATP-synt_10"/>
    <property type="match status" value="1"/>
</dbReference>
<reference evidence="2 3" key="1">
    <citation type="submission" date="2024-10" db="EMBL/GenBank/DDBJ databases">
        <title>Updated reference genomes for cyclostephanoid diatoms.</title>
        <authorList>
            <person name="Roberts W.R."/>
            <person name="Alverson A.J."/>
        </authorList>
    </citation>
    <scope>NUCLEOTIDE SEQUENCE [LARGE SCALE GENOMIC DNA]</scope>
    <source>
        <strain evidence="2 3">AJA232-27</strain>
    </source>
</reference>
<dbReference type="Proteomes" id="UP001530293">
    <property type="component" value="Unassembled WGS sequence"/>
</dbReference>
<organism evidence="2 3">
    <name type="scientific">Discostella pseudostelligera</name>
    <dbReference type="NCBI Taxonomy" id="259834"/>
    <lineage>
        <taxon>Eukaryota</taxon>
        <taxon>Sar</taxon>
        <taxon>Stramenopiles</taxon>
        <taxon>Ochrophyta</taxon>
        <taxon>Bacillariophyta</taxon>
        <taxon>Coscinodiscophyceae</taxon>
        <taxon>Thalassiosirophycidae</taxon>
        <taxon>Stephanodiscales</taxon>
        <taxon>Stephanodiscaceae</taxon>
        <taxon>Discostella</taxon>
    </lineage>
</organism>
<keyword evidence="3" id="KW-1185">Reference proteome</keyword>
<dbReference type="AlphaFoldDB" id="A0ABD3N691"/>
<evidence type="ECO:0008006" key="4">
    <source>
        <dbReference type="Google" id="ProtNLM"/>
    </source>
</evidence>
<evidence type="ECO:0000313" key="3">
    <source>
        <dbReference type="Proteomes" id="UP001530293"/>
    </source>
</evidence>
<dbReference type="InterPro" id="IPR007849">
    <property type="entry name" value="ATP10"/>
</dbReference>
<dbReference type="EMBL" id="JALLBG020000030">
    <property type="protein sequence ID" value="KAL3771164.1"/>
    <property type="molecule type" value="Genomic_DNA"/>
</dbReference>
<evidence type="ECO:0000256" key="1">
    <source>
        <dbReference type="SAM" id="MobiDB-lite"/>
    </source>
</evidence>
<dbReference type="PANTHER" id="PTHR28106">
    <property type="entry name" value="MITOCHONDRIAL ATPASE COMPLEX SUBUNIT ATP10"/>
    <property type="match status" value="1"/>
</dbReference>
<dbReference type="PANTHER" id="PTHR28106:SF1">
    <property type="entry name" value="MITOCHONDRIAL ATPASE COMPLEX SUBUNIT ATP10"/>
    <property type="match status" value="1"/>
</dbReference>
<gene>
    <name evidence="2" type="ORF">ACHAWU_004787</name>
</gene>
<comment type="caution">
    <text evidence="2">The sequence shown here is derived from an EMBL/GenBank/DDBJ whole genome shotgun (WGS) entry which is preliminary data.</text>
</comment>
<name>A0ABD3N691_9STRA</name>
<sequence length="368" mass="41516">MFMSRAAMSLFTKRLRPRMLANNNPRDDACLPPALRHITTSSLLQPMRSLCKYNHVHFHFTAGSASSSSSSSSVTSSAATTTSSLSLVVRYFSSSSQWDAEYQGRLARRNKNIRLHPEGHGQHILPGNFVIKKHPKTGAERKVFLEHALGYFWAFKDLSLTDRKPILSNEAIIPASEAENFPSLKGLINLNNEVVDLPDFFMRNNRSKDANAQCTLVAISSKEFGARLLPSWVDPFEKALCNTVDNTNRYEVVRITINEGRIDRWLHPFILSGTKKKIRVEDHSKTLLYYGDAEEMRDMMRMHNMYTGYVFLVDGIGRVRWAGSGEGSDDEVQSMIKFATELTTQLPSRLPPPKRLPSARVGKKLPLV</sequence>
<evidence type="ECO:0000313" key="2">
    <source>
        <dbReference type="EMBL" id="KAL3771164.1"/>
    </source>
</evidence>
<proteinExistence type="predicted"/>
<protein>
    <recommendedName>
        <fullName evidence="4">Mitochondrial ATPase complex subunit ATP10</fullName>
    </recommendedName>
</protein>
<feature type="region of interest" description="Disordered" evidence="1">
    <location>
        <begin position="347"/>
        <end position="368"/>
    </location>
</feature>
<accession>A0ABD3N691</accession>